<keyword evidence="6" id="KW-1133">Transmembrane helix</keyword>
<keyword evidence="4 8" id="KW-0812">Transmembrane</keyword>
<gene>
    <name evidence="10" type="ORF">SARC_01675</name>
</gene>
<dbReference type="RefSeq" id="XP_014160100.1">
    <property type="nucleotide sequence ID" value="XM_014304625.1"/>
</dbReference>
<dbReference type="Gene3D" id="1.50.40.10">
    <property type="entry name" value="Mitochondrial carrier domain"/>
    <property type="match status" value="1"/>
</dbReference>
<accession>A0A0L0GD80</accession>
<dbReference type="InterPro" id="IPR018108">
    <property type="entry name" value="MCP_transmembrane"/>
</dbReference>
<evidence type="ECO:0008006" key="12">
    <source>
        <dbReference type="Google" id="ProtNLM"/>
    </source>
</evidence>
<dbReference type="GeneID" id="25902179"/>
<name>A0A0L0GD80_9EUKA</name>
<dbReference type="STRING" id="667725.A0A0L0GD80"/>
<dbReference type="PROSITE" id="PS50920">
    <property type="entry name" value="SOLCAR"/>
    <property type="match status" value="3"/>
</dbReference>
<reference evidence="10 11" key="1">
    <citation type="submission" date="2011-02" db="EMBL/GenBank/DDBJ databases">
        <title>The Genome Sequence of Sphaeroforma arctica JP610.</title>
        <authorList>
            <consortium name="The Broad Institute Genome Sequencing Platform"/>
            <person name="Russ C."/>
            <person name="Cuomo C."/>
            <person name="Young S.K."/>
            <person name="Zeng Q."/>
            <person name="Gargeya S."/>
            <person name="Alvarado L."/>
            <person name="Berlin A."/>
            <person name="Chapman S.B."/>
            <person name="Chen Z."/>
            <person name="Freedman E."/>
            <person name="Gellesch M."/>
            <person name="Goldberg J."/>
            <person name="Griggs A."/>
            <person name="Gujja S."/>
            <person name="Heilman E."/>
            <person name="Heiman D."/>
            <person name="Howarth C."/>
            <person name="Mehta T."/>
            <person name="Neiman D."/>
            <person name="Pearson M."/>
            <person name="Roberts A."/>
            <person name="Saif S."/>
            <person name="Shea T."/>
            <person name="Shenoy N."/>
            <person name="Sisk P."/>
            <person name="Stolte C."/>
            <person name="Sykes S."/>
            <person name="White J."/>
            <person name="Yandava C."/>
            <person name="Burger G."/>
            <person name="Gray M.W."/>
            <person name="Holland P.W.H."/>
            <person name="King N."/>
            <person name="Lang F.B.F."/>
            <person name="Roger A.J."/>
            <person name="Ruiz-Trillo I."/>
            <person name="Haas B."/>
            <person name="Nusbaum C."/>
            <person name="Birren B."/>
        </authorList>
    </citation>
    <scope>NUCLEOTIDE SEQUENCE [LARGE SCALE GENOMIC DNA]</scope>
    <source>
        <strain evidence="10 11">JP610</strain>
    </source>
</reference>
<evidence type="ECO:0000313" key="11">
    <source>
        <dbReference type="Proteomes" id="UP000054560"/>
    </source>
</evidence>
<dbReference type="eggNOG" id="KOG0759">
    <property type="taxonomic scope" value="Eukaryota"/>
</dbReference>
<dbReference type="GO" id="GO:0016020">
    <property type="term" value="C:membrane"/>
    <property type="evidence" value="ECO:0007669"/>
    <property type="project" value="UniProtKB-SubCell"/>
</dbReference>
<dbReference type="PANTHER" id="PTHR45618">
    <property type="entry name" value="MITOCHONDRIAL DICARBOXYLATE CARRIER-RELATED"/>
    <property type="match status" value="1"/>
</dbReference>
<evidence type="ECO:0000256" key="7">
    <source>
        <dbReference type="ARBA" id="ARBA00023136"/>
    </source>
</evidence>
<evidence type="ECO:0000256" key="8">
    <source>
        <dbReference type="PROSITE-ProRule" id="PRU00282"/>
    </source>
</evidence>
<dbReference type="InterPro" id="IPR023395">
    <property type="entry name" value="MCP_dom_sf"/>
</dbReference>
<keyword evidence="11" id="KW-1185">Reference proteome</keyword>
<feature type="repeat" description="Solcar" evidence="8">
    <location>
        <begin position="199"/>
        <end position="290"/>
    </location>
</feature>
<evidence type="ECO:0000256" key="4">
    <source>
        <dbReference type="ARBA" id="ARBA00022692"/>
    </source>
</evidence>
<keyword evidence="7 8" id="KW-0472">Membrane</keyword>
<dbReference type="Pfam" id="PF00153">
    <property type="entry name" value="Mito_carr"/>
    <property type="match status" value="3"/>
</dbReference>
<evidence type="ECO:0000256" key="5">
    <source>
        <dbReference type="ARBA" id="ARBA00022737"/>
    </source>
</evidence>
<protein>
    <recommendedName>
        <fullName evidence="12">Mitochondrial 2-oxoglutarate/malate carrier protein</fullName>
    </recommendedName>
</protein>
<evidence type="ECO:0000256" key="6">
    <source>
        <dbReference type="ARBA" id="ARBA00022989"/>
    </source>
</evidence>
<comment type="subcellular location">
    <subcellularLocation>
        <location evidence="1">Membrane</location>
        <topology evidence="1">Multi-pass membrane protein</topology>
    </subcellularLocation>
</comment>
<keyword evidence="3 9" id="KW-0813">Transport</keyword>
<sequence length="298" mass="32201">MSQEPLPKWVTFSTAGLGGIGGWIVVHPFNTLAVRMNLAQSAGGRQLSFPQFVREAVRKNGFGSLYNGLSAGITRQIFYATSRFGLFEVFRDKLAQYRETDVWSRLLAAVTAGGSAALISAPVELCLVRMSNDATLPAAQRRNYSGVINAAARITKEEGVAAFWRGSTPFITRAMLVGATQVATFDSCKDIYRNLGITGSLSNVTASAFTAGLIYSVITMPFESAKNRMCFQKPDPATGKLLYTGTIQTISSVAKAEGALSLWGGFLPYFGRCGGHTVAMFVFVEALRKQYWLAQGAK</sequence>
<evidence type="ECO:0000256" key="3">
    <source>
        <dbReference type="ARBA" id="ARBA00022448"/>
    </source>
</evidence>
<dbReference type="Proteomes" id="UP000054560">
    <property type="component" value="Unassembled WGS sequence"/>
</dbReference>
<evidence type="ECO:0000256" key="9">
    <source>
        <dbReference type="RuleBase" id="RU000488"/>
    </source>
</evidence>
<evidence type="ECO:0000256" key="2">
    <source>
        <dbReference type="ARBA" id="ARBA00006375"/>
    </source>
</evidence>
<organism evidence="10 11">
    <name type="scientific">Sphaeroforma arctica JP610</name>
    <dbReference type="NCBI Taxonomy" id="667725"/>
    <lineage>
        <taxon>Eukaryota</taxon>
        <taxon>Ichthyosporea</taxon>
        <taxon>Ichthyophonida</taxon>
        <taxon>Sphaeroforma</taxon>
    </lineage>
</organism>
<comment type="similarity">
    <text evidence="2 9">Belongs to the mitochondrial carrier (TC 2.A.29) family.</text>
</comment>
<evidence type="ECO:0000313" key="10">
    <source>
        <dbReference type="EMBL" id="KNC86198.1"/>
    </source>
</evidence>
<dbReference type="AlphaFoldDB" id="A0A0L0GD80"/>
<keyword evidence="5" id="KW-0677">Repeat</keyword>
<feature type="repeat" description="Solcar" evidence="8">
    <location>
        <begin position="10"/>
        <end position="93"/>
    </location>
</feature>
<dbReference type="EMBL" id="KQ241664">
    <property type="protein sequence ID" value="KNC86198.1"/>
    <property type="molecule type" value="Genomic_DNA"/>
</dbReference>
<proteinExistence type="inferred from homology"/>
<feature type="repeat" description="Solcar" evidence="8">
    <location>
        <begin position="100"/>
        <end position="191"/>
    </location>
</feature>
<dbReference type="OrthoDB" id="756301at2759"/>
<dbReference type="SUPFAM" id="SSF103506">
    <property type="entry name" value="Mitochondrial carrier"/>
    <property type="match status" value="1"/>
</dbReference>
<dbReference type="InterPro" id="IPR050391">
    <property type="entry name" value="Mito_Metabolite_Transporter"/>
</dbReference>
<evidence type="ECO:0000256" key="1">
    <source>
        <dbReference type="ARBA" id="ARBA00004141"/>
    </source>
</evidence>